<dbReference type="CDD" id="cd06577">
    <property type="entry name" value="PASTA_pknB"/>
    <property type="match status" value="2"/>
</dbReference>
<evidence type="ECO:0000256" key="1">
    <source>
        <dbReference type="ARBA" id="ARBA00012513"/>
    </source>
</evidence>
<dbReference type="AlphaFoldDB" id="A0A4R9B000"/>
<feature type="domain" description="Protein kinase" evidence="12">
    <location>
        <begin position="13"/>
        <end position="294"/>
    </location>
</feature>
<comment type="catalytic activity">
    <reaction evidence="8">
        <text>L-threonyl-[protein] + ATP = O-phospho-L-threonyl-[protein] + ADP + H(+)</text>
        <dbReference type="Rhea" id="RHEA:46608"/>
        <dbReference type="Rhea" id="RHEA-COMP:11060"/>
        <dbReference type="Rhea" id="RHEA-COMP:11605"/>
        <dbReference type="ChEBI" id="CHEBI:15378"/>
        <dbReference type="ChEBI" id="CHEBI:30013"/>
        <dbReference type="ChEBI" id="CHEBI:30616"/>
        <dbReference type="ChEBI" id="CHEBI:61977"/>
        <dbReference type="ChEBI" id="CHEBI:456216"/>
        <dbReference type="EC" id="2.7.11.1"/>
    </reaction>
</comment>
<dbReference type="GO" id="GO:0005524">
    <property type="term" value="F:ATP binding"/>
    <property type="evidence" value="ECO:0007669"/>
    <property type="project" value="UniProtKB-UniRule"/>
</dbReference>
<sequence length="592" mass="60223">MSAPVAGLISARFRLGALLGTGGSASVFSAIDIRSGDAVALKVLHPELSHSPRLREAFFREARAVERVRHANIVAVLGVGMHDEEGEPLAWIALELAPGETLAEYVGHHGPLSVANALTLATAVLRGLAATHNVGLIHRDVSPANIMIAVAADGALNVAGVRLLDFGLADTAGRAATGSNVLRSEPAGTGEAAGVLGSVNYMSPEQAAGIPVDERGDLYQLGGVLYFALTARAPFPRDSAGAVTRAHSITPPPVPSVTRRGIPKGVDRIVVRALLKNREDRFASAAEMQDAIFLLDATPEPWDTGALLGDDFTRRFDARTAPSGDGEADDRTTVLPAAARPSTMLPLIPRVPTVSTAPVPARRRARTGPADGWLALALVVGVVAAGWVAAAGASAGSSIAVRSTPSPAVSPVPTPSTKSPKPHPTPVDVVDTAVLVPELSMMSLGEARVALEKIGLRLGALTTLESVRLGDTVLTLQPSPGSWLAPGDAVDLIVASGSNRVPATTGLTQAEGVAAVQNAGFVVVVDIRADASAVPGTVLASLPGETAVLRLGTTVSITVAGAAAAPPTSTPSAVPGPTDTPQPTPAPTAATK</sequence>
<evidence type="ECO:0000256" key="2">
    <source>
        <dbReference type="ARBA" id="ARBA00022527"/>
    </source>
</evidence>
<evidence type="ECO:0000313" key="13">
    <source>
        <dbReference type="EMBL" id="TFD72654.1"/>
    </source>
</evidence>
<evidence type="ECO:0000256" key="9">
    <source>
        <dbReference type="ARBA" id="ARBA00048679"/>
    </source>
</evidence>
<accession>A0A4R9B000</accession>
<evidence type="ECO:0000256" key="3">
    <source>
        <dbReference type="ARBA" id="ARBA00022679"/>
    </source>
</evidence>
<organism evidence="13 14">
    <name type="scientific">Cryobacterium gelidum</name>
    <dbReference type="NCBI Taxonomy" id="1259164"/>
    <lineage>
        <taxon>Bacteria</taxon>
        <taxon>Bacillati</taxon>
        <taxon>Actinomycetota</taxon>
        <taxon>Actinomycetes</taxon>
        <taxon>Micrococcales</taxon>
        <taxon>Microbacteriaceae</taxon>
        <taxon>Cryobacterium</taxon>
    </lineage>
</organism>
<dbReference type="PANTHER" id="PTHR43289">
    <property type="entry name" value="MITOGEN-ACTIVATED PROTEIN KINASE KINASE KINASE 20-RELATED"/>
    <property type="match status" value="1"/>
</dbReference>
<dbReference type="Proteomes" id="UP000297983">
    <property type="component" value="Unassembled WGS sequence"/>
</dbReference>
<keyword evidence="5 10" id="KW-0547">Nucleotide-binding</keyword>
<evidence type="ECO:0000256" key="5">
    <source>
        <dbReference type="ARBA" id="ARBA00022741"/>
    </source>
</evidence>
<keyword evidence="3" id="KW-0808">Transferase</keyword>
<dbReference type="Gene3D" id="1.10.510.10">
    <property type="entry name" value="Transferase(Phosphotransferase) domain 1"/>
    <property type="match status" value="1"/>
</dbReference>
<dbReference type="InterPro" id="IPR008266">
    <property type="entry name" value="Tyr_kinase_AS"/>
</dbReference>
<dbReference type="Pfam" id="PF00069">
    <property type="entry name" value="Pkinase"/>
    <property type="match status" value="1"/>
</dbReference>
<dbReference type="Pfam" id="PF03793">
    <property type="entry name" value="PASTA"/>
    <property type="match status" value="1"/>
</dbReference>
<dbReference type="InterPro" id="IPR005543">
    <property type="entry name" value="PASTA_dom"/>
</dbReference>
<evidence type="ECO:0000313" key="14">
    <source>
        <dbReference type="Proteomes" id="UP000297983"/>
    </source>
</evidence>
<evidence type="ECO:0000256" key="8">
    <source>
        <dbReference type="ARBA" id="ARBA00047899"/>
    </source>
</evidence>
<evidence type="ECO:0000256" key="10">
    <source>
        <dbReference type="PROSITE-ProRule" id="PRU10141"/>
    </source>
</evidence>
<feature type="compositionally biased region" description="Low complexity" evidence="11">
    <location>
        <begin position="562"/>
        <end position="577"/>
    </location>
</feature>
<dbReference type="InterPro" id="IPR000719">
    <property type="entry name" value="Prot_kinase_dom"/>
</dbReference>
<dbReference type="Gene3D" id="3.30.10.20">
    <property type="match status" value="2"/>
</dbReference>
<keyword evidence="14" id="KW-1185">Reference proteome</keyword>
<dbReference type="Gene3D" id="3.30.200.20">
    <property type="entry name" value="Phosphorylase Kinase, domain 1"/>
    <property type="match status" value="1"/>
</dbReference>
<keyword evidence="7 10" id="KW-0067">ATP-binding</keyword>
<evidence type="ECO:0000256" key="4">
    <source>
        <dbReference type="ARBA" id="ARBA00022737"/>
    </source>
</evidence>
<dbReference type="GO" id="GO:0004674">
    <property type="term" value="F:protein serine/threonine kinase activity"/>
    <property type="evidence" value="ECO:0007669"/>
    <property type="project" value="UniProtKB-KW"/>
</dbReference>
<dbReference type="EMBL" id="SOHL01000008">
    <property type="protein sequence ID" value="TFD72654.1"/>
    <property type="molecule type" value="Genomic_DNA"/>
</dbReference>
<feature type="region of interest" description="Disordered" evidence="11">
    <location>
        <begin position="562"/>
        <end position="592"/>
    </location>
</feature>
<evidence type="ECO:0000256" key="7">
    <source>
        <dbReference type="ARBA" id="ARBA00022840"/>
    </source>
</evidence>
<dbReference type="PROSITE" id="PS50011">
    <property type="entry name" value="PROTEIN_KINASE_DOM"/>
    <property type="match status" value="1"/>
</dbReference>
<evidence type="ECO:0000256" key="6">
    <source>
        <dbReference type="ARBA" id="ARBA00022777"/>
    </source>
</evidence>
<dbReference type="PANTHER" id="PTHR43289:SF6">
    <property type="entry name" value="SERINE_THREONINE-PROTEIN KINASE NEKL-3"/>
    <property type="match status" value="1"/>
</dbReference>
<feature type="region of interest" description="Disordered" evidence="11">
    <location>
        <begin position="399"/>
        <end position="426"/>
    </location>
</feature>
<protein>
    <recommendedName>
        <fullName evidence="1">non-specific serine/threonine protein kinase</fullName>
        <ecNumber evidence="1">2.7.11.1</ecNumber>
    </recommendedName>
</protein>
<keyword evidence="2" id="KW-0723">Serine/threonine-protein kinase</keyword>
<dbReference type="CDD" id="cd14014">
    <property type="entry name" value="STKc_PknB_like"/>
    <property type="match status" value="1"/>
</dbReference>
<proteinExistence type="predicted"/>
<feature type="binding site" evidence="10">
    <location>
        <position position="42"/>
    </location>
    <ligand>
        <name>ATP</name>
        <dbReference type="ChEBI" id="CHEBI:30616"/>
    </ligand>
</feature>
<keyword evidence="6 13" id="KW-0418">Kinase</keyword>
<dbReference type="SUPFAM" id="SSF56112">
    <property type="entry name" value="Protein kinase-like (PK-like)"/>
    <property type="match status" value="1"/>
</dbReference>
<evidence type="ECO:0000259" key="12">
    <source>
        <dbReference type="PROSITE" id="PS50011"/>
    </source>
</evidence>
<keyword evidence="4" id="KW-0677">Repeat</keyword>
<dbReference type="EC" id="2.7.11.1" evidence="1"/>
<comment type="caution">
    <text evidence="13">The sequence shown here is derived from an EMBL/GenBank/DDBJ whole genome shotgun (WGS) entry which is preliminary data.</text>
</comment>
<dbReference type="InterPro" id="IPR017441">
    <property type="entry name" value="Protein_kinase_ATP_BS"/>
</dbReference>
<gene>
    <name evidence="13" type="ORF">E3T50_04825</name>
</gene>
<name>A0A4R9B000_9MICO</name>
<evidence type="ECO:0000256" key="11">
    <source>
        <dbReference type="SAM" id="MobiDB-lite"/>
    </source>
</evidence>
<reference evidence="13 14" key="1">
    <citation type="submission" date="2019-03" db="EMBL/GenBank/DDBJ databases">
        <title>Genomics of glacier-inhabiting Cryobacterium strains.</title>
        <authorList>
            <person name="Liu Q."/>
            <person name="Xin Y.-H."/>
        </authorList>
    </citation>
    <scope>NUCLEOTIDE SEQUENCE [LARGE SCALE GENOMIC DNA]</scope>
    <source>
        <strain evidence="13 14">Hz16</strain>
    </source>
</reference>
<dbReference type="RefSeq" id="WP_134550832.1">
    <property type="nucleotide sequence ID" value="NZ_SOHL01000008.1"/>
</dbReference>
<dbReference type="PROSITE" id="PS00109">
    <property type="entry name" value="PROTEIN_KINASE_TYR"/>
    <property type="match status" value="1"/>
</dbReference>
<comment type="catalytic activity">
    <reaction evidence="9">
        <text>L-seryl-[protein] + ATP = O-phospho-L-seryl-[protein] + ADP + H(+)</text>
        <dbReference type="Rhea" id="RHEA:17989"/>
        <dbReference type="Rhea" id="RHEA-COMP:9863"/>
        <dbReference type="Rhea" id="RHEA-COMP:11604"/>
        <dbReference type="ChEBI" id="CHEBI:15378"/>
        <dbReference type="ChEBI" id="CHEBI:29999"/>
        <dbReference type="ChEBI" id="CHEBI:30616"/>
        <dbReference type="ChEBI" id="CHEBI:83421"/>
        <dbReference type="ChEBI" id="CHEBI:456216"/>
        <dbReference type="EC" id="2.7.11.1"/>
    </reaction>
</comment>
<dbReference type="PROSITE" id="PS00107">
    <property type="entry name" value="PROTEIN_KINASE_ATP"/>
    <property type="match status" value="1"/>
</dbReference>
<dbReference type="InterPro" id="IPR011009">
    <property type="entry name" value="Kinase-like_dom_sf"/>
</dbReference>